<accession>A0A1R2ALH0</accession>
<name>A0A1R2ALH0_9CILI</name>
<evidence type="ECO:0000313" key="3">
    <source>
        <dbReference type="Proteomes" id="UP000187209"/>
    </source>
</evidence>
<evidence type="ECO:0000256" key="1">
    <source>
        <dbReference type="SAM" id="Coils"/>
    </source>
</evidence>
<organism evidence="2 3">
    <name type="scientific">Stentor coeruleus</name>
    <dbReference type="NCBI Taxonomy" id="5963"/>
    <lineage>
        <taxon>Eukaryota</taxon>
        <taxon>Sar</taxon>
        <taxon>Alveolata</taxon>
        <taxon>Ciliophora</taxon>
        <taxon>Postciliodesmatophora</taxon>
        <taxon>Heterotrichea</taxon>
        <taxon>Heterotrichida</taxon>
        <taxon>Stentoridae</taxon>
        <taxon>Stentor</taxon>
    </lineage>
</organism>
<dbReference type="EMBL" id="MPUH01002279">
    <property type="protein sequence ID" value="OMJ65270.1"/>
    <property type="molecule type" value="Genomic_DNA"/>
</dbReference>
<gene>
    <name evidence="2" type="ORF">SteCoe_38654</name>
</gene>
<dbReference type="AlphaFoldDB" id="A0A1R2ALH0"/>
<keyword evidence="1" id="KW-0175">Coiled coil</keyword>
<proteinExistence type="predicted"/>
<protein>
    <submittedName>
        <fullName evidence="2">Uncharacterized protein</fullName>
    </submittedName>
</protein>
<reference evidence="2 3" key="1">
    <citation type="submission" date="2016-11" db="EMBL/GenBank/DDBJ databases">
        <title>The macronuclear genome of Stentor coeruleus: a giant cell with tiny introns.</title>
        <authorList>
            <person name="Slabodnick M."/>
            <person name="Ruby J.G."/>
            <person name="Reiff S.B."/>
            <person name="Swart E.C."/>
            <person name="Gosai S."/>
            <person name="Prabakaran S."/>
            <person name="Witkowska E."/>
            <person name="Larue G.E."/>
            <person name="Fisher S."/>
            <person name="Freeman R.M."/>
            <person name="Gunawardena J."/>
            <person name="Chu W."/>
            <person name="Stover N.A."/>
            <person name="Gregory B.D."/>
            <person name="Nowacki M."/>
            <person name="Derisi J."/>
            <person name="Roy S.W."/>
            <person name="Marshall W.F."/>
            <person name="Sood P."/>
        </authorList>
    </citation>
    <scope>NUCLEOTIDE SEQUENCE [LARGE SCALE GENOMIC DNA]</scope>
    <source>
        <strain evidence="2">WM001</strain>
    </source>
</reference>
<dbReference type="Proteomes" id="UP000187209">
    <property type="component" value="Unassembled WGS sequence"/>
</dbReference>
<keyword evidence="3" id="KW-1185">Reference proteome</keyword>
<comment type="caution">
    <text evidence="2">The sequence shown here is derived from an EMBL/GenBank/DDBJ whole genome shotgun (WGS) entry which is preliminary data.</text>
</comment>
<evidence type="ECO:0000313" key="2">
    <source>
        <dbReference type="EMBL" id="OMJ65270.1"/>
    </source>
</evidence>
<feature type="coiled-coil region" evidence="1">
    <location>
        <begin position="185"/>
        <end position="219"/>
    </location>
</feature>
<feature type="coiled-coil region" evidence="1">
    <location>
        <begin position="99"/>
        <end position="133"/>
    </location>
</feature>
<sequence>MGLLQVPQRSVASIQDTSSFKSENNFTFAEILSQYSKEDYSRNSQISIESPKISEWKNIHFLEEQSDKITDELTCATNFTEMSSCKSTKGSLLDEQYKKLDIKEEFELVKDKARSLKNKITIANNELSRLGSQEKTLKSSIYTASLEIQHLEMMETSSGITDKVHNMQKLYLSKAQMCKKHRFYLEKLKGQVKDKEKELNDKEAELKNLQAKAKTLHLGFTRIKSCKSFDMSAMKTNLDIVQWQLEDKNPPILRKNIRPLTCKNQLPNQALDLTLGNVKDYIAIKCDLYSENGKLNLEKKIIDCKDKSIEFEQMITEEIINFEDNKNDMQQRYMKNKAELIKAWGKHKEDAMKVRLQEQSRKKKDLLVLVTQSKKFESPYKVTGSLLCEHREMFRAVREELMKCYRNIKALKKERFRLRETIDINDMELDDKKLEMGKLKQFQGSFCKF</sequence>